<dbReference type="AlphaFoldDB" id="A0A1G2U4G7"/>
<evidence type="ECO:0000256" key="1">
    <source>
        <dbReference type="SAM" id="MobiDB-lite"/>
    </source>
</evidence>
<keyword evidence="2" id="KW-0472">Membrane</keyword>
<name>A0A1G2U4G7_9BACT</name>
<evidence type="ECO:0008006" key="5">
    <source>
        <dbReference type="Google" id="ProtNLM"/>
    </source>
</evidence>
<evidence type="ECO:0000256" key="2">
    <source>
        <dbReference type="SAM" id="Phobius"/>
    </source>
</evidence>
<organism evidence="3 4">
    <name type="scientific">Candidatus Zambryskibacteria bacterium RIFCSPLOWO2_01_FULL_45_21</name>
    <dbReference type="NCBI Taxonomy" id="1802761"/>
    <lineage>
        <taxon>Bacteria</taxon>
        <taxon>Candidatus Zambryskiibacteriota</taxon>
    </lineage>
</organism>
<protein>
    <recommendedName>
        <fullName evidence="5">LTD domain-containing protein</fullName>
    </recommendedName>
</protein>
<sequence>MSRINAKRGIGDAAFLIIAVVIFVLVWLGGPADREDRGPVSGNNVSGNPFVSPDDSGSSADSSDSGQNYLKSLWDGKVTLSRGNAKSEYTPSREYITIRLSSRAKEPANISGWILENGVSGKNYQIGSEVVQGTSKRVIIPQAAKLFLPAGGNVSGPVVLEPGESAVIITGRVPATTPFPLQSFKLNKCSGYIEEMRNVKFYPAISLQCPRPDSYEEVDSMEKSCYDFVSRLSRCHTPEFKDKRLPDGGVESGAVDGVVGLTNQCKAFITTHLNYTSCVANHLADVDFYGKEWRIFLNQPWEMWTKDRETAKLYDSSGRLVDSISW</sequence>
<proteinExistence type="predicted"/>
<gene>
    <name evidence="3" type="ORF">A3B14_01825</name>
</gene>
<accession>A0A1G2U4G7</accession>
<feature type="compositionally biased region" description="Low complexity" evidence="1">
    <location>
        <begin position="52"/>
        <end position="65"/>
    </location>
</feature>
<evidence type="ECO:0000313" key="3">
    <source>
        <dbReference type="EMBL" id="OHB04371.1"/>
    </source>
</evidence>
<reference evidence="3 4" key="1">
    <citation type="journal article" date="2016" name="Nat. Commun.">
        <title>Thousands of microbial genomes shed light on interconnected biogeochemical processes in an aquifer system.</title>
        <authorList>
            <person name="Anantharaman K."/>
            <person name="Brown C.T."/>
            <person name="Hug L.A."/>
            <person name="Sharon I."/>
            <person name="Castelle C.J."/>
            <person name="Probst A.J."/>
            <person name="Thomas B.C."/>
            <person name="Singh A."/>
            <person name="Wilkins M.J."/>
            <person name="Karaoz U."/>
            <person name="Brodie E.L."/>
            <person name="Williams K.H."/>
            <person name="Hubbard S.S."/>
            <person name="Banfield J.F."/>
        </authorList>
    </citation>
    <scope>NUCLEOTIDE SEQUENCE [LARGE SCALE GENOMIC DNA]</scope>
</reference>
<dbReference type="EMBL" id="MHWE01000007">
    <property type="protein sequence ID" value="OHB04371.1"/>
    <property type="molecule type" value="Genomic_DNA"/>
</dbReference>
<comment type="caution">
    <text evidence="3">The sequence shown here is derived from an EMBL/GenBank/DDBJ whole genome shotgun (WGS) entry which is preliminary data.</text>
</comment>
<evidence type="ECO:0000313" key="4">
    <source>
        <dbReference type="Proteomes" id="UP000176800"/>
    </source>
</evidence>
<keyword evidence="2" id="KW-0812">Transmembrane</keyword>
<feature type="region of interest" description="Disordered" evidence="1">
    <location>
        <begin position="36"/>
        <end position="65"/>
    </location>
</feature>
<keyword evidence="2" id="KW-1133">Transmembrane helix</keyword>
<feature type="transmembrane region" description="Helical" evidence="2">
    <location>
        <begin position="12"/>
        <end position="30"/>
    </location>
</feature>
<dbReference type="Proteomes" id="UP000176800">
    <property type="component" value="Unassembled WGS sequence"/>
</dbReference>